<dbReference type="GO" id="GO:0005739">
    <property type="term" value="C:mitochondrion"/>
    <property type="evidence" value="ECO:0007669"/>
    <property type="project" value="UniProtKB-SubCell"/>
</dbReference>
<evidence type="ECO:0000256" key="2">
    <source>
        <dbReference type="ARBA" id="ARBA00022946"/>
    </source>
</evidence>
<comment type="subcellular location">
    <subcellularLocation>
        <location evidence="1">Mitochondrion</location>
    </subcellularLocation>
</comment>
<dbReference type="InterPro" id="IPR024319">
    <property type="entry name" value="ATPase_expression_mit"/>
</dbReference>
<accession>A0AAN7Y6B6</accession>
<evidence type="ECO:0000313" key="5">
    <source>
        <dbReference type="EMBL" id="KAK5085739.1"/>
    </source>
</evidence>
<gene>
    <name evidence="5" type="ORF">LTR05_005027</name>
</gene>
<evidence type="ECO:0000256" key="4">
    <source>
        <dbReference type="SAM" id="MobiDB-lite"/>
    </source>
</evidence>
<dbReference type="AlphaFoldDB" id="A0AAN7Y6B6"/>
<dbReference type="Proteomes" id="UP001309876">
    <property type="component" value="Unassembled WGS sequence"/>
</dbReference>
<keyword evidence="2" id="KW-0809">Transit peptide</keyword>
<reference evidence="5 6" key="1">
    <citation type="submission" date="2023-08" db="EMBL/GenBank/DDBJ databases">
        <title>Black Yeasts Isolated from many extreme environments.</title>
        <authorList>
            <person name="Coleine C."/>
            <person name="Stajich J.E."/>
            <person name="Selbmann L."/>
        </authorList>
    </citation>
    <scope>NUCLEOTIDE SEQUENCE [LARGE SCALE GENOMIC DNA]</scope>
    <source>
        <strain evidence="5 6">CCFEE 5910</strain>
    </source>
</reference>
<keyword evidence="6" id="KW-1185">Reference proteome</keyword>
<evidence type="ECO:0008006" key="7">
    <source>
        <dbReference type="Google" id="ProtNLM"/>
    </source>
</evidence>
<sequence>MQVAAPLARSVTRAAVSSTSRIPHLEYHISRRVRGARNPTETVRRHNHSITTSPALGFSPFQSQHDHVDTPADDESHAINTQIYTETPYTHTPVQSSSELNSISASDISVSDLLDEACPERLLSWLTVHPQGHAFCATANEADFERAFTSLDPDVFLDHFKAASKLGEGLVEAGKHNDITFQRSLVARLRRFGKHISQILHRRQENNWPLPLPICRHVMRCAAAVGDANIARWFWRHVMPSQNLLPDLECYNAYMRALNWHSFYSELSSTGSRNYTQNLELRAKKWRPKRLRGYAVSPQTPDALWTLRGRVLALFVDISSRKLVTNEDTFINLITGMARAGDLIGVNSILKSVWNIDVDALAKYDEEELQSPTFYQEDHPLRPSHRLLYAIVHAYSINNAIDKAIFLLDYTSRNYVLDIPVYIWEEVLERAFLLSIRRNPTEVRQGQGQGQIPAQIFRAVYDKISDAPYNIQPTAFMRLLLAKSYRDRRSLDATLDVLRSMVQTLTSHLEELKLMVRTIEAMAESPSTFIDNNILSAKFIEFRRDYQRLYLSTTSQYGLLLRQVYRVLKEPRWSGSHNETSWHSRRLPQLIEEFQDFIPEFLIYKTPKGQVIIRLHDDDMNSHEVDLDEVKSNELGNDDSHFSEELLDSNIAAPKGVLAQATVIWNALDHDDLSIVAHNLSMLRSKEVSTMIRRVQSNRTVNMW</sequence>
<keyword evidence="3" id="KW-0496">Mitochondrion</keyword>
<evidence type="ECO:0000256" key="1">
    <source>
        <dbReference type="ARBA" id="ARBA00004173"/>
    </source>
</evidence>
<feature type="region of interest" description="Disordered" evidence="4">
    <location>
        <begin position="39"/>
        <end position="59"/>
    </location>
</feature>
<evidence type="ECO:0000313" key="6">
    <source>
        <dbReference type="Proteomes" id="UP001309876"/>
    </source>
</evidence>
<dbReference type="EMBL" id="JAVRRJ010000004">
    <property type="protein sequence ID" value="KAK5085739.1"/>
    <property type="molecule type" value="Genomic_DNA"/>
</dbReference>
<proteinExistence type="predicted"/>
<dbReference type="Pfam" id="PF12921">
    <property type="entry name" value="ATP13"/>
    <property type="match status" value="1"/>
</dbReference>
<evidence type="ECO:0000256" key="3">
    <source>
        <dbReference type="ARBA" id="ARBA00023128"/>
    </source>
</evidence>
<protein>
    <recommendedName>
        <fullName evidence="7">Pentatricopeptide repeat domain-containing protein</fullName>
    </recommendedName>
</protein>
<organism evidence="5 6">
    <name type="scientific">Lithohypha guttulata</name>
    <dbReference type="NCBI Taxonomy" id="1690604"/>
    <lineage>
        <taxon>Eukaryota</taxon>
        <taxon>Fungi</taxon>
        <taxon>Dikarya</taxon>
        <taxon>Ascomycota</taxon>
        <taxon>Pezizomycotina</taxon>
        <taxon>Eurotiomycetes</taxon>
        <taxon>Chaetothyriomycetidae</taxon>
        <taxon>Chaetothyriales</taxon>
        <taxon>Trichomeriaceae</taxon>
        <taxon>Lithohypha</taxon>
    </lineage>
</organism>
<name>A0AAN7Y6B6_9EURO</name>
<comment type="caution">
    <text evidence="5">The sequence shown here is derived from an EMBL/GenBank/DDBJ whole genome shotgun (WGS) entry which is preliminary data.</text>
</comment>